<evidence type="ECO:0000256" key="1">
    <source>
        <dbReference type="ARBA" id="ARBA00004141"/>
    </source>
</evidence>
<dbReference type="EMBL" id="MTYJ01000156">
    <property type="protein sequence ID" value="OQV12006.1"/>
    <property type="molecule type" value="Genomic_DNA"/>
</dbReference>
<evidence type="ECO:0000256" key="5">
    <source>
        <dbReference type="ARBA" id="ARBA00022833"/>
    </source>
</evidence>
<sequence>MPPPPDSVLVEPKHPAKGSHLIYLLMLLITNLAYFLSSLVMSHRTRSLTLRMDSNYVLFVVGSLVVSLIDLKLRNARSVKNTFGWARIEFLGNLFNATFLASLSFSSAVDAVQQVIHLSAHDSDGMQEAITVAILGGVRLLLGIVTFVIRYSIRDSCRHFRVSYTQNAGVELCVERPLSKAVTTSSSADSNGAVKVQNPPVIYPSVGVAIVRELIGPACILTCGLVYYIYGSDGNSWCVYLDPGVCLLQVLILGLTMFRAAKDSGLALMLTIPKHIDIHRVQDRLMEKFPQVLNIHDFHLWRTSRYHIIVTCHMVCTSLTEFGKVSHHIEVFLREEGITEVTIQPEVYKADTLDPQEGATMSPDACRCCDVSPTCCSLTGAKEPHHIRNRVIAPLPEETAELELPESSNDSSSRSSPSSGSKETVVLTARRAQ</sequence>
<dbReference type="InterPro" id="IPR027469">
    <property type="entry name" value="Cation_efflux_TMD_sf"/>
</dbReference>
<keyword evidence="3" id="KW-0813">Transport</keyword>
<evidence type="ECO:0000256" key="4">
    <source>
        <dbReference type="ARBA" id="ARBA00022692"/>
    </source>
</evidence>
<feature type="transmembrane region" description="Helical" evidence="9">
    <location>
        <begin position="91"/>
        <end position="109"/>
    </location>
</feature>
<dbReference type="SUPFAM" id="SSF161111">
    <property type="entry name" value="Cation efflux protein transmembrane domain-like"/>
    <property type="match status" value="1"/>
</dbReference>
<feature type="transmembrane region" description="Helical" evidence="9">
    <location>
        <begin position="129"/>
        <end position="153"/>
    </location>
</feature>
<reference evidence="13" key="1">
    <citation type="submission" date="2017-01" db="EMBL/GenBank/DDBJ databases">
        <title>Comparative genomics of anhydrobiosis in the tardigrade Hypsibius dujardini.</title>
        <authorList>
            <person name="Yoshida Y."/>
            <person name="Koutsovoulos G."/>
            <person name="Laetsch D."/>
            <person name="Stevens L."/>
            <person name="Kumar S."/>
            <person name="Horikawa D."/>
            <person name="Ishino K."/>
            <person name="Komine S."/>
            <person name="Tomita M."/>
            <person name="Blaxter M."/>
            <person name="Arakawa K."/>
        </authorList>
    </citation>
    <scope>NUCLEOTIDE SEQUENCE [LARGE SCALE GENOMIC DNA]</scope>
    <source>
        <strain evidence="13">Z151</strain>
    </source>
</reference>
<keyword evidence="6 9" id="KW-1133">Transmembrane helix</keyword>
<feature type="region of interest" description="Disordered" evidence="8">
    <location>
        <begin position="396"/>
        <end position="433"/>
    </location>
</feature>
<evidence type="ECO:0000256" key="8">
    <source>
        <dbReference type="SAM" id="MobiDB-lite"/>
    </source>
</evidence>
<protein>
    <recommendedName>
        <fullName evidence="14">Zinc transporter 1</fullName>
    </recommendedName>
</protein>
<dbReference type="PANTHER" id="PTHR45820">
    <property type="entry name" value="FI23527P1"/>
    <property type="match status" value="1"/>
</dbReference>
<evidence type="ECO:0000256" key="6">
    <source>
        <dbReference type="ARBA" id="ARBA00022989"/>
    </source>
</evidence>
<gene>
    <name evidence="12" type="ORF">BV898_13730</name>
</gene>
<dbReference type="AlphaFoldDB" id="A0A1W0W9X5"/>
<comment type="caution">
    <text evidence="12">The sequence shown here is derived from an EMBL/GenBank/DDBJ whole genome shotgun (WGS) entry which is preliminary data.</text>
</comment>
<feature type="transmembrane region" description="Helical" evidence="9">
    <location>
        <begin position="21"/>
        <end position="42"/>
    </location>
</feature>
<keyword evidence="4 9" id="KW-0812">Transmembrane</keyword>
<evidence type="ECO:0000313" key="13">
    <source>
        <dbReference type="Proteomes" id="UP000192578"/>
    </source>
</evidence>
<dbReference type="Pfam" id="PF01545">
    <property type="entry name" value="Cation_efflux"/>
    <property type="match status" value="1"/>
</dbReference>
<dbReference type="InterPro" id="IPR036837">
    <property type="entry name" value="Cation_efflux_CTD_sf"/>
</dbReference>
<dbReference type="OrthoDB" id="29444at2759"/>
<comment type="subcellular location">
    <subcellularLocation>
        <location evidence="1">Membrane</location>
        <topology evidence="1">Multi-pass membrane protein</topology>
    </subcellularLocation>
</comment>
<evidence type="ECO:0008006" key="14">
    <source>
        <dbReference type="Google" id="ProtNLM"/>
    </source>
</evidence>
<dbReference type="PANTHER" id="PTHR45820:SF9">
    <property type="entry name" value="FI23527P1"/>
    <property type="match status" value="1"/>
</dbReference>
<organism evidence="12 13">
    <name type="scientific">Hypsibius exemplaris</name>
    <name type="common">Freshwater tardigrade</name>
    <dbReference type="NCBI Taxonomy" id="2072580"/>
    <lineage>
        <taxon>Eukaryota</taxon>
        <taxon>Metazoa</taxon>
        <taxon>Ecdysozoa</taxon>
        <taxon>Tardigrada</taxon>
        <taxon>Eutardigrada</taxon>
        <taxon>Parachela</taxon>
        <taxon>Hypsibioidea</taxon>
        <taxon>Hypsibiidae</taxon>
        <taxon>Hypsibius</taxon>
    </lineage>
</organism>
<evidence type="ECO:0000256" key="9">
    <source>
        <dbReference type="SAM" id="Phobius"/>
    </source>
</evidence>
<evidence type="ECO:0000256" key="3">
    <source>
        <dbReference type="ARBA" id="ARBA00022448"/>
    </source>
</evidence>
<dbReference type="InterPro" id="IPR027470">
    <property type="entry name" value="Cation_efflux_CTD"/>
</dbReference>
<evidence type="ECO:0000259" key="11">
    <source>
        <dbReference type="Pfam" id="PF16916"/>
    </source>
</evidence>
<name>A0A1W0W9X5_HYPEX</name>
<dbReference type="GO" id="GO:0016020">
    <property type="term" value="C:membrane"/>
    <property type="evidence" value="ECO:0007669"/>
    <property type="project" value="UniProtKB-SubCell"/>
</dbReference>
<feature type="domain" description="Cation efflux protein transmembrane" evidence="10">
    <location>
        <begin position="26"/>
        <end position="269"/>
    </location>
</feature>
<dbReference type="Gene3D" id="1.20.1510.10">
    <property type="entry name" value="Cation efflux protein transmembrane domain"/>
    <property type="match status" value="1"/>
</dbReference>
<keyword evidence="7 9" id="KW-0472">Membrane</keyword>
<comment type="similarity">
    <text evidence="2">Belongs to the cation diffusion facilitator (CDF) transporter (TC 2.A.4) family. SLC30A subfamily.</text>
</comment>
<proteinExistence type="inferred from homology"/>
<dbReference type="SUPFAM" id="SSF160240">
    <property type="entry name" value="Cation efflux protein cytoplasmic domain-like"/>
    <property type="match status" value="1"/>
</dbReference>
<feature type="transmembrane region" description="Helical" evidence="9">
    <location>
        <begin position="237"/>
        <end position="258"/>
    </location>
</feature>
<feature type="domain" description="Cation efflux protein cytoplasmic" evidence="11">
    <location>
        <begin position="273"/>
        <end position="346"/>
    </location>
</feature>
<evidence type="ECO:0000259" key="10">
    <source>
        <dbReference type="Pfam" id="PF01545"/>
    </source>
</evidence>
<dbReference type="Proteomes" id="UP000192578">
    <property type="component" value="Unassembled WGS sequence"/>
</dbReference>
<dbReference type="GO" id="GO:0005385">
    <property type="term" value="F:zinc ion transmembrane transporter activity"/>
    <property type="evidence" value="ECO:0007669"/>
    <property type="project" value="TreeGrafter"/>
</dbReference>
<dbReference type="Pfam" id="PF16916">
    <property type="entry name" value="ZT_dimer"/>
    <property type="match status" value="1"/>
</dbReference>
<dbReference type="InterPro" id="IPR058533">
    <property type="entry name" value="Cation_efflux_TM"/>
</dbReference>
<keyword evidence="13" id="KW-1185">Reference proteome</keyword>
<evidence type="ECO:0000313" key="12">
    <source>
        <dbReference type="EMBL" id="OQV12006.1"/>
    </source>
</evidence>
<evidence type="ECO:0000256" key="2">
    <source>
        <dbReference type="ARBA" id="ARBA00008873"/>
    </source>
</evidence>
<feature type="compositionally biased region" description="Low complexity" evidence="8">
    <location>
        <begin position="405"/>
        <end position="421"/>
    </location>
</feature>
<dbReference type="GO" id="GO:0006882">
    <property type="term" value="P:intracellular zinc ion homeostasis"/>
    <property type="evidence" value="ECO:0007669"/>
    <property type="project" value="TreeGrafter"/>
</dbReference>
<keyword evidence="5" id="KW-0862">Zinc</keyword>
<dbReference type="GO" id="GO:0010312">
    <property type="term" value="P:detoxification of zinc ion"/>
    <property type="evidence" value="ECO:0007669"/>
    <property type="project" value="TreeGrafter"/>
</dbReference>
<evidence type="ECO:0000256" key="7">
    <source>
        <dbReference type="ARBA" id="ARBA00023136"/>
    </source>
</evidence>
<accession>A0A1W0W9X5</accession>